<sequence>MSMRSQRVPEEYVRWTKLLYAKLTNVVRHAVGTSRPFPVEVGVHQGSSFSSLLFILFMDTIRVSSNLQKQVQSWKERLQQHGLRLSVSKSEYMECEPRIENGSIRVDGTELNKVECFKYLGSKVTSKAGRARVNAAWMRWKMATGVLCDKRVPVRIEFEDLQDGCLCVLLLFTDVSAGRRRKQLQTNHLETVLHAMEMRMLRWMIGVTLKDKVSNDTARSIFGVAPITNKMKEARLRWFGHVLRRQENSVATTALKLDVSGVGPRSRPRIRWLDRVKLDVLDARLCTVDALN</sequence>
<protein>
    <recommendedName>
        <fullName evidence="3">Reverse transcriptase domain-containing protein</fullName>
    </recommendedName>
</protein>
<comment type="caution">
    <text evidence="1">The sequence shown here is derived from an EMBL/GenBank/DDBJ whole genome shotgun (WGS) entry which is preliminary data.</text>
</comment>
<name>A0ABR1D0P4_NECAM</name>
<proteinExistence type="predicted"/>
<keyword evidence="2" id="KW-1185">Reference proteome</keyword>
<reference evidence="1 2" key="1">
    <citation type="submission" date="2023-08" db="EMBL/GenBank/DDBJ databases">
        <title>A Necator americanus chromosomal reference genome.</title>
        <authorList>
            <person name="Ilik V."/>
            <person name="Petrzelkova K.J."/>
            <person name="Pardy F."/>
            <person name="Fuh T."/>
            <person name="Niatou-Singa F.S."/>
            <person name="Gouil Q."/>
            <person name="Baker L."/>
            <person name="Ritchie M.E."/>
            <person name="Jex A.R."/>
            <person name="Gazzola D."/>
            <person name="Li H."/>
            <person name="Toshio Fujiwara R."/>
            <person name="Zhan B."/>
            <person name="Aroian R.V."/>
            <person name="Pafco B."/>
            <person name="Schwarz E.M."/>
        </authorList>
    </citation>
    <scope>NUCLEOTIDE SEQUENCE [LARGE SCALE GENOMIC DNA]</scope>
    <source>
        <strain evidence="1 2">Aroian</strain>
        <tissue evidence="1">Whole animal</tissue>
    </source>
</reference>
<organism evidence="1 2">
    <name type="scientific">Necator americanus</name>
    <name type="common">Human hookworm</name>
    <dbReference type="NCBI Taxonomy" id="51031"/>
    <lineage>
        <taxon>Eukaryota</taxon>
        <taxon>Metazoa</taxon>
        <taxon>Ecdysozoa</taxon>
        <taxon>Nematoda</taxon>
        <taxon>Chromadorea</taxon>
        <taxon>Rhabditida</taxon>
        <taxon>Rhabditina</taxon>
        <taxon>Rhabditomorpha</taxon>
        <taxon>Strongyloidea</taxon>
        <taxon>Ancylostomatidae</taxon>
        <taxon>Bunostominae</taxon>
        <taxon>Necator</taxon>
    </lineage>
</organism>
<evidence type="ECO:0008006" key="3">
    <source>
        <dbReference type="Google" id="ProtNLM"/>
    </source>
</evidence>
<evidence type="ECO:0000313" key="1">
    <source>
        <dbReference type="EMBL" id="KAK6743513.1"/>
    </source>
</evidence>
<dbReference type="PANTHER" id="PTHR46238:SF8">
    <property type="entry name" value="ENDONUCLEASE_EXONUCLEASE_PHOSPHATASE DOMAIN-CONTAINING PROTEIN"/>
    <property type="match status" value="1"/>
</dbReference>
<accession>A0ABR1D0P4</accession>
<dbReference type="Proteomes" id="UP001303046">
    <property type="component" value="Unassembled WGS sequence"/>
</dbReference>
<dbReference type="EMBL" id="JAVFWL010000003">
    <property type="protein sequence ID" value="KAK6743513.1"/>
    <property type="molecule type" value="Genomic_DNA"/>
</dbReference>
<evidence type="ECO:0000313" key="2">
    <source>
        <dbReference type="Proteomes" id="UP001303046"/>
    </source>
</evidence>
<gene>
    <name evidence="1" type="primary">Necator_chrIII.g11417</name>
    <name evidence="1" type="ORF">RB195_010652</name>
</gene>
<dbReference type="PANTHER" id="PTHR46238">
    <property type="entry name" value="REVERSE TRANSCRIPTASE DOMAIN-CONTAINING PROTEIN"/>
    <property type="match status" value="1"/>
</dbReference>